<feature type="compositionally biased region" description="Basic and acidic residues" evidence="1">
    <location>
        <begin position="8"/>
        <end position="20"/>
    </location>
</feature>
<proteinExistence type="predicted"/>
<dbReference type="EMBL" id="HBFR01014372">
    <property type="protein sequence ID" value="CAD8883315.1"/>
    <property type="molecule type" value="Transcribed_RNA"/>
</dbReference>
<dbReference type="AlphaFoldDB" id="A0A6U5FFS2"/>
<evidence type="ECO:0000256" key="1">
    <source>
        <dbReference type="SAM" id="MobiDB-lite"/>
    </source>
</evidence>
<protein>
    <submittedName>
        <fullName evidence="3">Uncharacterized protein</fullName>
    </submittedName>
</protein>
<organism evidence="3">
    <name type="scientific">Corethron hystrix</name>
    <dbReference type="NCBI Taxonomy" id="216773"/>
    <lineage>
        <taxon>Eukaryota</taxon>
        <taxon>Sar</taxon>
        <taxon>Stramenopiles</taxon>
        <taxon>Ochrophyta</taxon>
        <taxon>Bacillariophyta</taxon>
        <taxon>Coscinodiscophyceae</taxon>
        <taxon>Corethrophycidae</taxon>
        <taxon>Corethrales</taxon>
        <taxon>Corethraceae</taxon>
        <taxon>Corethron</taxon>
    </lineage>
</organism>
<reference evidence="3" key="1">
    <citation type="submission" date="2021-01" db="EMBL/GenBank/DDBJ databases">
        <authorList>
            <person name="Corre E."/>
            <person name="Pelletier E."/>
            <person name="Niang G."/>
            <person name="Scheremetjew M."/>
            <person name="Finn R."/>
            <person name="Kale V."/>
            <person name="Holt S."/>
            <person name="Cochrane G."/>
            <person name="Meng A."/>
            <person name="Brown T."/>
            <person name="Cohen L."/>
        </authorList>
    </citation>
    <scope>NUCLEOTIDE SEQUENCE</scope>
    <source>
        <strain evidence="3">308</strain>
    </source>
</reference>
<dbReference type="EMBL" id="HBFR01014371">
    <property type="protein sequence ID" value="CAD8883314.1"/>
    <property type="molecule type" value="Transcribed_RNA"/>
</dbReference>
<sequence length="114" mass="13008">MTWDSEEVEHPREVQQHRSGEILLSPSLPRLPGSPLQHLLPESHRSPCAIDRHAYMSMGLPQGHRHGRPCTLSCLLHRGKDEPPSFGRDSKIFTRTCFQPKLSRPFAVSTFSWL</sequence>
<accession>A0A6U5FFS2</accession>
<evidence type="ECO:0000313" key="3">
    <source>
        <dbReference type="EMBL" id="CAD8883315.1"/>
    </source>
</evidence>
<name>A0A6U5FFS2_9STRA</name>
<evidence type="ECO:0000313" key="2">
    <source>
        <dbReference type="EMBL" id="CAD8883314.1"/>
    </source>
</evidence>
<gene>
    <name evidence="2" type="ORF">CHYS00102_LOCUS10509</name>
    <name evidence="3" type="ORF">CHYS00102_LOCUS10510</name>
</gene>
<feature type="region of interest" description="Disordered" evidence="1">
    <location>
        <begin position="1"/>
        <end position="27"/>
    </location>
</feature>